<organism evidence="1 2">
    <name type="scientific">Brachionus calyciflorus</name>
    <dbReference type="NCBI Taxonomy" id="104777"/>
    <lineage>
        <taxon>Eukaryota</taxon>
        <taxon>Metazoa</taxon>
        <taxon>Spiralia</taxon>
        <taxon>Gnathifera</taxon>
        <taxon>Rotifera</taxon>
        <taxon>Eurotatoria</taxon>
        <taxon>Monogononta</taxon>
        <taxon>Pseudotrocha</taxon>
        <taxon>Ploima</taxon>
        <taxon>Brachionidae</taxon>
        <taxon>Brachionus</taxon>
    </lineage>
</organism>
<protein>
    <submittedName>
        <fullName evidence="1">Uncharacterized protein</fullName>
    </submittedName>
</protein>
<dbReference type="Proteomes" id="UP000663879">
    <property type="component" value="Unassembled WGS sequence"/>
</dbReference>
<reference evidence="1" key="1">
    <citation type="submission" date="2021-02" db="EMBL/GenBank/DDBJ databases">
        <authorList>
            <person name="Nowell W R."/>
        </authorList>
    </citation>
    <scope>NUCLEOTIDE SEQUENCE</scope>
    <source>
        <strain evidence="1">Ploen Becks lab</strain>
    </source>
</reference>
<feature type="non-terminal residue" evidence="1">
    <location>
        <position position="1"/>
    </location>
</feature>
<keyword evidence="2" id="KW-1185">Reference proteome</keyword>
<dbReference type="EMBL" id="CAJNOC010004711">
    <property type="protein sequence ID" value="CAF1031071.1"/>
    <property type="molecule type" value="Genomic_DNA"/>
</dbReference>
<accession>A0A814J4G8</accession>
<evidence type="ECO:0000313" key="1">
    <source>
        <dbReference type="EMBL" id="CAF1031071.1"/>
    </source>
</evidence>
<comment type="caution">
    <text evidence="1">The sequence shown here is derived from an EMBL/GenBank/DDBJ whole genome shotgun (WGS) entry which is preliminary data.</text>
</comment>
<proteinExistence type="predicted"/>
<gene>
    <name evidence="1" type="ORF">OXX778_LOCUS17866</name>
</gene>
<dbReference type="AlphaFoldDB" id="A0A814J4G8"/>
<dbReference type="OrthoDB" id="10049726at2759"/>
<evidence type="ECO:0000313" key="2">
    <source>
        <dbReference type="Proteomes" id="UP000663879"/>
    </source>
</evidence>
<sequence>MKNGQKQLNWSQANETRLVTKCRYIIEVINRIFKQQFEALKETQNSMLSHIFDDYRIAASLINGFFSERISDKEDVEEIAQNMKKKLKLRNDMEKYFELRLTSSQNLFTKIEEYYQLERAFGYLFKHFSANEDYEFLVSNNLENDE</sequence>
<name>A0A814J4G8_9BILA</name>